<evidence type="ECO:0000313" key="3">
    <source>
        <dbReference type="EMBL" id="GBL84143.1"/>
    </source>
</evidence>
<dbReference type="AlphaFoldDB" id="A0A4Y2AWN6"/>
<comment type="caution">
    <text evidence="3">The sequence shown here is derived from an EMBL/GenBank/DDBJ whole genome shotgun (WGS) entry which is preliminary data.</text>
</comment>
<feature type="region of interest" description="Disordered" evidence="1">
    <location>
        <begin position="117"/>
        <end position="179"/>
    </location>
</feature>
<evidence type="ECO:0000313" key="4">
    <source>
        <dbReference type="Proteomes" id="UP000499080"/>
    </source>
</evidence>
<feature type="compositionally biased region" description="Acidic residues" evidence="1">
    <location>
        <begin position="117"/>
        <end position="126"/>
    </location>
</feature>
<sequence length="179" mass="19904">MSKAKFFSAGVFVAPIIWMWIQIFVFHEAAYLISLGVYLFLIIVLAHELLGNKASRMDKAVQTDENRMKDASVQTEDFSVLNSEEDTEDSEMASDLCNLRTDDQTVTTGIHTMEDELNETGEEESSSEIPAKADELAETEDEESSSETHAIGDELVESEVEESSSEIHAKADELAETED</sequence>
<proteinExistence type="predicted"/>
<evidence type="ECO:0000256" key="1">
    <source>
        <dbReference type="SAM" id="MobiDB-lite"/>
    </source>
</evidence>
<keyword evidence="4" id="KW-1185">Reference proteome</keyword>
<organism evidence="3 4">
    <name type="scientific">Araneus ventricosus</name>
    <name type="common">Orbweaver spider</name>
    <name type="synonym">Epeira ventricosa</name>
    <dbReference type="NCBI Taxonomy" id="182803"/>
    <lineage>
        <taxon>Eukaryota</taxon>
        <taxon>Metazoa</taxon>
        <taxon>Ecdysozoa</taxon>
        <taxon>Arthropoda</taxon>
        <taxon>Chelicerata</taxon>
        <taxon>Arachnida</taxon>
        <taxon>Araneae</taxon>
        <taxon>Araneomorphae</taxon>
        <taxon>Entelegynae</taxon>
        <taxon>Araneoidea</taxon>
        <taxon>Araneidae</taxon>
        <taxon>Araneus</taxon>
    </lineage>
</organism>
<keyword evidence="2" id="KW-0812">Transmembrane</keyword>
<dbReference type="Proteomes" id="UP000499080">
    <property type="component" value="Unassembled WGS sequence"/>
</dbReference>
<feature type="compositionally biased region" description="Acidic residues" evidence="1">
    <location>
        <begin position="154"/>
        <end position="164"/>
    </location>
</feature>
<reference evidence="3 4" key="1">
    <citation type="journal article" date="2019" name="Sci. Rep.">
        <title>Orb-weaving spider Araneus ventricosus genome elucidates the spidroin gene catalogue.</title>
        <authorList>
            <person name="Kono N."/>
            <person name="Nakamura H."/>
            <person name="Ohtoshi R."/>
            <person name="Moran D.A.P."/>
            <person name="Shinohara A."/>
            <person name="Yoshida Y."/>
            <person name="Fujiwara M."/>
            <person name="Mori M."/>
            <person name="Tomita M."/>
            <person name="Arakawa K."/>
        </authorList>
    </citation>
    <scope>NUCLEOTIDE SEQUENCE [LARGE SCALE GENOMIC DNA]</scope>
</reference>
<keyword evidence="2" id="KW-0472">Membrane</keyword>
<feature type="compositionally biased region" description="Acidic residues" evidence="1">
    <location>
        <begin position="136"/>
        <end position="145"/>
    </location>
</feature>
<accession>A0A4Y2AWN6</accession>
<name>A0A4Y2AWN6_ARAVE</name>
<gene>
    <name evidence="3" type="ORF">AVEN_238168_1</name>
</gene>
<keyword evidence="2" id="KW-1133">Transmembrane helix</keyword>
<feature type="transmembrane region" description="Helical" evidence="2">
    <location>
        <begin position="31"/>
        <end position="50"/>
    </location>
</feature>
<feature type="non-terminal residue" evidence="3">
    <location>
        <position position="179"/>
    </location>
</feature>
<evidence type="ECO:0000256" key="2">
    <source>
        <dbReference type="SAM" id="Phobius"/>
    </source>
</evidence>
<dbReference type="EMBL" id="BGPR01233475">
    <property type="protein sequence ID" value="GBL84143.1"/>
    <property type="molecule type" value="Genomic_DNA"/>
</dbReference>
<feature type="transmembrane region" description="Helical" evidence="2">
    <location>
        <begin position="7"/>
        <end position="25"/>
    </location>
</feature>
<protein>
    <submittedName>
        <fullName evidence="3">Uncharacterized protein</fullName>
    </submittedName>
</protein>